<gene>
    <name evidence="1" type="ORF">BpHYR1_005491</name>
</gene>
<proteinExistence type="predicted"/>
<sequence length="92" mass="10839">MKEALKIFRYSFFLFAPMIKKTLSQEGACTSRVSNKMIFSMFFSGHNLIKVINTLNYLTFFDDFFSCQFEKYVEAELVLESDHLKNKNVNKN</sequence>
<accession>A0A3M7PG64</accession>
<organism evidence="1 2">
    <name type="scientific">Brachionus plicatilis</name>
    <name type="common">Marine rotifer</name>
    <name type="synonym">Brachionus muelleri</name>
    <dbReference type="NCBI Taxonomy" id="10195"/>
    <lineage>
        <taxon>Eukaryota</taxon>
        <taxon>Metazoa</taxon>
        <taxon>Spiralia</taxon>
        <taxon>Gnathifera</taxon>
        <taxon>Rotifera</taxon>
        <taxon>Eurotatoria</taxon>
        <taxon>Monogononta</taxon>
        <taxon>Pseudotrocha</taxon>
        <taxon>Ploima</taxon>
        <taxon>Brachionidae</taxon>
        <taxon>Brachionus</taxon>
    </lineage>
</organism>
<evidence type="ECO:0000313" key="1">
    <source>
        <dbReference type="EMBL" id="RMZ97704.1"/>
    </source>
</evidence>
<dbReference type="AlphaFoldDB" id="A0A3M7PG64"/>
<dbReference type="Proteomes" id="UP000276133">
    <property type="component" value="Unassembled WGS sequence"/>
</dbReference>
<dbReference type="EMBL" id="REGN01011244">
    <property type="protein sequence ID" value="RMZ97704.1"/>
    <property type="molecule type" value="Genomic_DNA"/>
</dbReference>
<comment type="caution">
    <text evidence="1">The sequence shown here is derived from an EMBL/GenBank/DDBJ whole genome shotgun (WGS) entry which is preliminary data.</text>
</comment>
<reference evidence="1 2" key="1">
    <citation type="journal article" date="2018" name="Sci. Rep.">
        <title>Genomic signatures of local adaptation to the degree of environmental predictability in rotifers.</title>
        <authorList>
            <person name="Franch-Gras L."/>
            <person name="Hahn C."/>
            <person name="Garcia-Roger E.M."/>
            <person name="Carmona M.J."/>
            <person name="Serra M."/>
            <person name="Gomez A."/>
        </authorList>
    </citation>
    <scope>NUCLEOTIDE SEQUENCE [LARGE SCALE GENOMIC DNA]</scope>
    <source>
        <strain evidence="1">HYR1</strain>
    </source>
</reference>
<protein>
    <submittedName>
        <fullName evidence="1">Uncharacterized protein</fullName>
    </submittedName>
</protein>
<evidence type="ECO:0000313" key="2">
    <source>
        <dbReference type="Proteomes" id="UP000276133"/>
    </source>
</evidence>
<name>A0A3M7PG64_BRAPC</name>
<keyword evidence="2" id="KW-1185">Reference proteome</keyword>